<dbReference type="OrthoDB" id="4770574at2"/>
<comment type="caution">
    <text evidence="3">The sequence shown here is derived from an EMBL/GenBank/DDBJ whole genome shotgun (WGS) entry which is preliminary data.</text>
</comment>
<dbReference type="EMBL" id="QNRR01000004">
    <property type="protein sequence ID" value="RBP44597.1"/>
    <property type="molecule type" value="Genomic_DNA"/>
</dbReference>
<evidence type="ECO:0000313" key="4">
    <source>
        <dbReference type="Proteomes" id="UP000253426"/>
    </source>
</evidence>
<dbReference type="InterPro" id="IPR025406">
    <property type="entry name" value="DUF4132"/>
</dbReference>
<dbReference type="Gene3D" id="1.25.10.10">
    <property type="entry name" value="Leucine-rich Repeat Variant"/>
    <property type="match status" value="1"/>
</dbReference>
<keyword evidence="4" id="KW-1185">Reference proteome</keyword>
<sequence>MPKVRGNPDCRTMLKWLKNMRGTTGENWRKAQHPVGELEYLWSSFHALDSLKPDVADRIMNFIVLGGDDSVLKEISSMPAASGALGLRSRSDSGREVTERDLFFSSTTISEPELHWRLGLVLHAASLTGRRVDIAPGLLVGADFLDSYIWEATQCNGYSYPRRPKTPKLSAPEFERMLELNGNPASKLVRAALFIDPSTHGWLSHSGSLFTSIKGFHDALVRHLNEVRACLAHADHRAKTHAIGVLQGALFSPKHVPDTAVKLAVDSSKVVREAAQAWIDRDPKSVVPQLQQVVEAGSPEERLHAVRLFARIGGEGAQAVLQERLPAEKSKKVAELIESILRPPSEADLAAETSSTELPALPSLPDVMADQALDASILEELHTIIEKTNVTWASLWERQKSQSWAPKKPPHIQPASAKEWFALLQNLDSNSRIQHAVPHSGMGGRELLEEFAAHPKLRLVHVLRWCTIMQGGSFHHMPSGHLGLVSACLTARILKHGPIDYRELAEVCHRLGFDSDWIGQGWLQADPYFKNMFNAEPPEFVWSYFAERLTMLEEALGWKHASNPSTQPDYWAATRRSNAWRALAGFPTPPPSFLDRMWETALSAGKTERPLVQEALLRAPNRDARIIAALSSGLQDQRTAAAEWLGRIKAEVAIPALRTAVAREKHDVPKAAMIGALERLGVSPDEFLDRKGLQAEAVKLLGKGIPAALQWFPFAQLPVVHWADNGEVVAPEILKGWLAQSCKLKQPEPGALLRRYAQSFRPEDRAALGEYVLDAWMAEDVMPITRQEAEKSAMNLAQTFHQSAIQYPQYYSAYQGKSLEQIYASLLPNQLEAPRGSATDSKGILALAAACAGTSAAEPVARYLKKWYGTRVHQAKALLQMLAWVDHPNATQTLLAIGTRFRTKSLQEEATKLAREIAERKGWSLAELADRTIPTAGLDEQGLLELDYGARQFQARLDADLNLTLADPDGKTIKSLPEPRKDDHEELAAAAKKQLATSRKELKQVLEQQRMNLYEAMCVERAWDYEDWEPYLNRHPVVRHYCQRIVWMAKRGEETVWFRPLADGTLSDVEDNALTLQPDHRISIGHHTTTSLENAKAWIQHFDDYEVTPLFEQFGRSTPESTSDGNERRELKDFEGWLVETFKLRTRATKLGYTRGATGDGGWFNDYVKRFTTTGIRAVVEFTGNSLPEENRTAAMLKLSFHREDSSPDHSYGSVGLRLSEVPTVLLAECWNDFRQMAAEGPGYDADWAKKSQS</sequence>
<gene>
    <name evidence="3" type="ORF">DES53_104419</name>
</gene>
<organism evidence="3 4">
    <name type="scientific">Roseimicrobium gellanilyticum</name>
    <dbReference type="NCBI Taxonomy" id="748857"/>
    <lineage>
        <taxon>Bacteria</taxon>
        <taxon>Pseudomonadati</taxon>
        <taxon>Verrucomicrobiota</taxon>
        <taxon>Verrucomicrobiia</taxon>
        <taxon>Verrucomicrobiales</taxon>
        <taxon>Verrucomicrobiaceae</taxon>
        <taxon>Roseimicrobium</taxon>
    </lineage>
</organism>
<feature type="domain" description="DUF4132" evidence="2">
    <location>
        <begin position="970"/>
        <end position="1153"/>
    </location>
</feature>
<dbReference type="InterPro" id="IPR011989">
    <property type="entry name" value="ARM-like"/>
</dbReference>
<feature type="coiled-coil region" evidence="1">
    <location>
        <begin position="981"/>
        <end position="1012"/>
    </location>
</feature>
<proteinExistence type="predicted"/>
<evidence type="ECO:0000256" key="1">
    <source>
        <dbReference type="SAM" id="Coils"/>
    </source>
</evidence>
<evidence type="ECO:0000313" key="3">
    <source>
        <dbReference type="EMBL" id="RBP44597.1"/>
    </source>
</evidence>
<protein>
    <submittedName>
        <fullName evidence="3">Uncharacterized protein DUF4132</fullName>
    </submittedName>
</protein>
<accession>A0A366HN61</accession>
<dbReference type="Pfam" id="PF13569">
    <property type="entry name" value="DUF4132"/>
    <property type="match status" value="1"/>
</dbReference>
<reference evidence="3 4" key="1">
    <citation type="submission" date="2018-06" db="EMBL/GenBank/DDBJ databases">
        <title>Genomic Encyclopedia of Type Strains, Phase IV (KMG-IV): sequencing the most valuable type-strain genomes for metagenomic binning, comparative biology and taxonomic classification.</title>
        <authorList>
            <person name="Goeker M."/>
        </authorList>
    </citation>
    <scope>NUCLEOTIDE SEQUENCE [LARGE SCALE GENOMIC DNA]</scope>
    <source>
        <strain evidence="3 4">DSM 25532</strain>
    </source>
</reference>
<dbReference type="InterPro" id="IPR004155">
    <property type="entry name" value="PBS_lyase_HEAT"/>
</dbReference>
<dbReference type="AlphaFoldDB" id="A0A366HN61"/>
<name>A0A366HN61_9BACT</name>
<dbReference type="Proteomes" id="UP000253426">
    <property type="component" value="Unassembled WGS sequence"/>
</dbReference>
<keyword evidence="1" id="KW-0175">Coiled coil</keyword>
<evidence type="ECO:0000259" key="2">
    <source>
        <dbReference type="Pfam" id="PF13569"/>
    </source>
</evidence>
<dbReference type="SMART" id="SM00567">
    <property type="entry name" value="EZ_HEAT"/>
    <property type="match status" value="2"/>
</dbReference>